<gene>
    <name evidence="10" type="ORF">SAMN05216258_105457</name>
</gene>
<evidence type="ECO:0000313" key="11">
    <source>
        <dbReference type="Proteomes" id="UP000199377"/>
    </source>
</evidence>
<dbReference type="InterPro" id="IPR000183">
    <property type="entry name" value="Orn/DAP/Arg_de-COase"/>
</dbReference>
<evidence type="ECO:0000313" key="10">
    <source>
        <dbReference type="EMBL" id="SFI29578.1"/>
    </source>
</evidence>
<dbReference type="Proteomes" id="UP000199377">
    <property type="component" value="Unassembled WGS sequence"/>
</dbReference>
<feature type="active site" description="Proton donor" evidence="8">
    <location>
        <position position="330"/>
    </location>
</feature>
<dbReference type="InterPro" id="IPR002433">
    <property type="entry name" value="Orn_de-COase"/>
</dbReference>
<evidence type="ECO:0000256" key="5">
    <source>
        <dbReference type="ARBA" id="ARBA00034115"/>
    </source>
</evidence>
<organism evidence="10 11">
    <name type="scientific">Albimonas pacifica</name>
    <dbReference type="NCBI Taxonomy" id="1114924"/>
    <lineage>
        <taxon>Bacteria</taxon>
        <taxon>Pseudomonadati</taxon>
        <taxon>Pseudomonadota</taxon>
        <taxon>Alphaproteobacteria</taxon>
        <taxon>Rhodobacterales</taxon>
        <taxon>Paracoccaceae</taxon>
        <taxon>Albimonas</taxon>
    </lineage>
</organism>
<dbReference type="PANTHER" id="PTHR11482">
    <property type="entry name" value="ARGININE/DIAMINOPIMELATE/ORNITHINE DECARBOXYLASE"/>
    <property type="match status" value="1"/>
</dbReference>
<dbReference type="InterPro" id="IPR022653">
    <property type="entry name" value="De-COase2_pyr-phos_BS"/>
</dbReference>
<dbReference type="Gene3D" id="2.40.37.10">
    <property type="entry name" value="Lyase, Ornithine Decarboxylase, Chain A, domain 1"/>
    <property type="match status" value="1"/>
</dbReference>
<keyword evidence="4" id="KW-0456">Lyase</keyword>
<dbReference type="EMBL" id="FOQH01000005">
    <property type="protein sequence ID" value="SFI29578.1"/>
    <property type="molecule type" value="Genomic_DNA"/>
</dbReference>
<evidence type="ECO:0000256" key="7">
    <source>
        <dbReference type="ARBA" id="ARBA00049127"/>
    </source>
</evidence>
<dbReference type="STRING" id="1114924.SAMN05216258_105457"/>
<name>A0A1I3H163_9RHOB</name>
<dbReference type="SUPFAM" id="SSF51419">
    <property type="entry name" value="PLP-binding barrel"/>
    <property type="match status" value="1"/>
</dbReference>
<protein>
    <recommendedName>
        <fullName evidence="6">ornithine decarboxylase</fullName>
        <ecNumber evidence="6">4.1.1.17</ecNumber>
    </recommendedName>
</protein>
<dbReference type="PRINTS" id="PR01179">
    <property type="entry name" value="ODADCRBXLASE"/>
</dbReference>
<feature type="domain" description="Orn/DAP/Arg decarboxylase 2 N-terminal" evidence="9">
    <location>
        <begin position="38"/>
        <end position="265"/>
    </location>
</feature>
<dbReference type="Gene3D" id="3.20.20.10">
    <property type="entry name" value="Alanine racemase"/>
    <property type="match status" value="1"/>
</dbReference>
<evidence type="ECO:0000259" key="9">
    <source>
        <dbReference type="Pfam" id="PF02784"/>
    </source>
</evidence>
<dbReference type="GO" id="GO:0033387">
    <property type="term" value="P:putrescine biosynthetic process from arginine, via ornithine"/>
    <property type="evidence" value="ECO:0007669"/>
    <property type="project" value="TreeGrafter"/>
</dbReference>
<dbReference type="AlphaFoldDB" id="A0A1I3H163"/>
<dbReference type="PROSITE" id="PS00878">
    <property type="entry name" value="ODR_DC_2_1"/>
    <property type="match status" value="1"/>
</dbReference>
<dbReference type="PRINTS" id="PR01182">
    <property type="entry name" value="ORNDCRBXLASE"/>
</dbReference>
<dbReference type="SUPFAM" id="SSF50621">
    <property type="entry name" value="Alanine racemase C-terminal domain-like"/>
    <property type="match status" value="1"/>
</dbReference>
<reference evidence="10 11" key="1">
    <citation type="submission" date="2016-10" db="EMBL/GenBank/DDBJ databases">
        <authorList>
            <person name="de Groot N.N."/>
        </authorList>
    </citation>
    <scope>NUCLEOTIDE SEQUENCE [LARGE SCALE GENOMIC DNA]</scope>
    <source>
        <strain evidence="10 11">CGMCC 1.11030</strain>
    </source>
</reference>
<evidence type="ECO:0000256" key="3">
    <source>
        <dbReference type="ARBA" id="ARBA00022898"/>
    </source>
</evidence>
<comment type="pathway">
    <text evidence="5">Amine and polyamine biosynthesis; putrescine biosynthesis via L-ornithine pathway; putrescine from L-ornithine: step 1/1.</text>
</comment>
<evidence type="ECO:0000256" key="6">
    <source>
        <dbReference type="ARBA" id="ARBA00034138"/>
    </source>
</evidence>
<comment type="catalytic activity">
    <reaction evidence="7">
        <text>L-ornithine + H(+) = putrescine + CO2</text>
        <dbReference type="Rhea" id="RHEA:22964"/>
        <dbReference type="ChEBI" id="CHEBI:15378"/>
        <dbReference type="ChEBI" id="CHEBI:16526"/>
        <dbReference type="ChEBI" id="CHEBI:46911"/>
        <dbReference type="ChEBI" id="CHEBI:326268"/>
        <dbReference type="EC" id="4.1.1.17"/>
    </reaction>
</comment>
<evidence type="ECO:0000256" key="8">
    <source>
        <dbReference type="PIRSR" id="PIRSR600183-50"/>
    </source>
</evidence>
<comment type="cofactor">
    <cofactor evidence="1 8">
        <name>pyridoxal 5'-phosphate</name>
        <dbReference type="ChEBI" id="CHEBI:597326"/>
    </cofactor>
</comment>
<dbReference type="OrthoDB" id="9802147at2"/>
<dbReference type="PANTHER" id="PTHR11482:SF6">
    <property type="entry name" value="ORNITHINE DECARBOXYLASE 1-RELATED"/>
    <property type="match status" value="1"/>
</dbReference>
<dbReference type="InterPro" id="IPR022644">
    <property type="entry name" value="De-COase2_N"/>
</dbReference>
<proteinExistence type="inferred from homology"/>
<comment type="similarity">
    <text evidence="2">Belongs to the Orn/Lys/Arg decarboxylase class-II family.</text>
</comment>
<dbReference type="InterPro" id="IPR029066">
    <property type="entry name" value="PLP-binding_barrel"/>
</dbReference>
<dbReference type="EC" id="4.1.1.17" evidence="6"/>
<dbReference type="Pfam" id="PF02784">
    <property type="entry name" value="Orn_Arg_deC_N"/>
    <property type="match status" value="1"/>
</dbReference>
<evidence type="ECO:0000256" key="4">
    <source>
        <dbReference type="ARBA" id="ARBA00023239"/>
    </source>
</evidence>
<keyword evidence="11" id="KW-1185">Reference proteome</keyword>
<evidence type="ECO:0000256" key="1">
    <source>
        <dbReference type="ARBA" id="ARBA00001933"/>
    </source>
</evidence>
<dbReference type="RefSeq" id="WP_092860263.1">
    <property type="nucleotide sequence ID" value="NZ_FOQH01000005.1"/>
</dbReference>
<sequence length="392" mass="41061">MSQAAPIWSSLEAFIASEQPDEPVFFLSPSAVTAGARAFLDGFPGFVTYAVKANPAPAVLLGLIAAGVRGFDVASPEEIAMLRKLCPEAALHYHNPIKSRSELRFALAHDVRTYSVDNRAELEKMIEVFTAESDPSRIELSVRFRMPVKGGAYDFGTKFGATEEYAAELLARAAAAGFVTSLTFHPGTQCKSPDAYVSYIEAAGRIVKAAGVRCARLNVGGGFPGGKAEGAPELPVYFAAIKAAAVATFGEDHPALVCEPGRGMIANSMALVTRVKLVREDGAVFLNDGVYGGLAEAPLTGTVPAMRACREDGSAVEGAGVARVIFGPTCDSVDRMPGDNELPETLAEGDFVIFEGLGAYGTATATRFNGFGPGRTELTETLGAPEVLALAA</sequence>
<feature type="modified residue" description="N6-(pyridoxal phosphate)lysine" evidence="8">
    <location>
        <position position="52"/>
    </location>
</feature>
<dbReference type="GO" id="GO:0005737">
    <property type="term" value="C:cytoplasm"/>
    <property type="evidence" value="ECO:0007669"/>
    <property type="project" value="TreeGrafter"/>
</dbReference>
<accession>A0A1I3H163</accession>
<keyword evidence="3 8" id="KW-0663">Pyridoxal phosphate</keyword>
<dbReference type="GO" id="GO:0004586">
    <property type="term" value="F:ornithine decarboxylase activity"/>
    <property type="evidence" value="ECO:0007669"/>
    <property type="project" value="UniProtKB-EC"/>
</dbReference>
<dbReference type="InterPro" id="IPR009006">
    <property type="entry name" value="Ala_racemase/Decarboxylase_C"/>
</dbReference>
<evidence type="ECO:0000256" key="2">
    <source>
        <dbReference type="ARBA" id="ARBA00008872"/>
    </source>
</evidence>